<evidence type="ECO:0000313" key="1">
    <source>
        <dbReference type="EMBL" id="KAJ9050688.1"/>
    </source>
</evidence>
<reference evidence="1" key="1">
    <citation type="submission" date="2022-04" db="EMBL/GenBank/DDBJ databases">
        <title>Genome of the entomopathogenic fungus Entomophthora muscae.</title>
        <authorList>
            <person name="Elya C."/>
            <person name="Lovett B.R."/>
            <person name="Lee E."/>
            <person name="Macias A.M."/>
            <person name="Hajek A.E."/>
            <person name="De Bivort B.L."/>
            <person name="Kasson M.T."/>
            <person name="De Fine Licht H.H."/>
            <person name="Stajich J.E."/>
        </authorList>
    </citation>
    <scope>NUCLEOTIDE SEQUENCE</scope>
    <source>
        <strain evidence="1">Berkeley</strain>
    </source>
</reference>
<name>A0ACC2RKR6_9FUNG</name>
<keyword evidence="2" id="KW-1185">Reference proteome</keyword>
<protein>
    <submittedName>
        <fullName evidence="1">Uncharacterized protein</fullName>
    </submittedName>
</protein>
<proteinExistence type="predicted"/>
<comment type="caution">
    <text evidence="1">The sequence shown here is derived from an EMBL/GenBank/DDBJ whole genome shotgun (WGS) entry which is preliminary data.</text>
</comment>
<dbReference type="EMBL" id="QTSX02007143">
    <property type="protein sequence ID" value="KAJ9050688.1"/>
    <property type="molecule type" value="Genomic_DNA"/>
</dbReference>
<gene>
    <name evidence="1" type="ORF">DSO57_1012227</name>
</gene>
<evidence type="ECO:0000313" key="2">
    <source>
        <dbReference type="Proteomes" id="UP001165960"/>
    </source>
</evidence>
<organism evidence="1 2">
    <name type="scientific">Entomophthora muscae</name>
    <dbReference type="NCBI Taxonomy" id="34485"/>
    <lineage>
        <taxon>Eukaryota</taxon>
        <taxon>Fungi</taxon>
        <taxon>Fungi incertae sedis</taxon>
        <taxon>Zoopagomycota</taxon>
        <taxon>Entomophthoromycotina</taxon>
        <taxon>Entomophthoromycetes</taxon>
        <taxon>Entomophthorales</taxon>
        <taxon>Entomophthoraceae</taxon>
        <taxon>Entomophthora</taxon>
    </lineage>
</organism>
<sequence length="314" mass="35232">MKKNVYSKLVLIQGSFMLKTMGFLNKLLTRFFDVSKRLFELPLETKEGYIVKNNVGYTPIGQERLDKLDLIDYKEAFNFPAAVKTTSDDQLPSTIKENMQAAEKFTRTCHDVGGQVLRSLAAALCLDSEYFVNAHSYDKKSSSIFRLLHYPSVPDSVNSATTIRAGSHSDYGTITLLFQQLPSNSCEEMASGLQVLIKGSWHDVPAKKGCIVVNIADLLSFWTEGRLCSAVHRVILPEDDLKSLSRYTIAFFIHPNDEYIILPTPSPLPAPFPAKKDNDGNLVASFGPSPFTYNQNGKEYLWRRLNSTYTSATY</sequence>
<accession>A0ACC2RKR6</accession>
<dbReference type="Proteomes" id="UP001165960">
    <property type="component" value="Unassembled WGS sequence"/>
</dbReference>